<gene>
    <name evidence="2" type="ORF">Taro_040908</name>
</gene>
<keyword evidence="3" id="KW-1185">Reference proteome</keyword>
<dbReference type="SUPFAM" id="SSF52058">
    <property type="entry name" value="L domain-like"/>
    <property type="match status" value="2"/>
</dbReference>
<proteinExistence type="predicted"/>
<comment type="caution">
    <text evidence="2">The sequence shown here is derived from an EMBL/GenBank/DDBJ whole genome shotgun (WGS) entry which is preliminary data.</text>
</comment>
<feature type="domain" description="R13L1/DRL21-like LRR repeat region" evidence="1">
    <location>
        <begin position="140"/>
        <end position="263"/>
    </location>
</feature>
<evidence type="ECO:0000313" key="2">
    <source>
        <dbReference type="EMBL" id="MQM08054.1"/>
    </source>
</evidence>
<evidence type="ECO:0000313" key="3">
    <source>
        <dbReference type="Proteomes" id="UP000652761"/>
    </source>
</evidence>
<sequence length="588" mass="66542">MEHLRVLDLGGVCLYHLPKSIACLKHLRYLRTSDLVKELPEFLGSMYHLQTLDLGGVSELPNSSPNLPIELPNIMSTLINLRHLSSMSTLELPSSISNLINLRHIISSYTIEYPVGIGKLTDLQTMPSFYVSPEHNRAKLGELKYMNNIRGEFSIKGLENLADVDEAKKACLEKKRNIWSLHLKWDHRAASPSIDDEVLESLKPSPKLGSLQISCFKGPFYPSWLGDRSFSRLSTINLYECRNWTSLPPLGQLPTLKSLCISEARAVEYIGGEFFSGGFPQLEELTLKYLYNWKSWCGAWEGDCPKLKKLSIIGCGNLESLSLINLGAVEDISIFGCRKLQCMSGHSLELPHLQHVQTIKIKDICKVWSIEAAHLSPAAPSEDEPHLQLEGFGQREAEYILDMWSHICRLTVKRCLDLTSLPSGNQSILKYVEISDCPELQITSVSPQLWQLPSLQRIDVNGIHGAESIKVFEKSHLELTNVDQLVAALLLKEFSSMIRQLVITGCANLTSLPWTELTTLEYLEIIKCPLFQLLDAKWLPPTLQILCIYENPYEREQCSQHQHFQRLKKVQQCSNKEGTHKNNQMVLL</sequence>
<dbReference type="PANTHER" id="PTHR47186">
    <property type="entry name" value="LEUCINE-RICH REPEAT-CONTAINING PROTEIN 57"/>
    <property type="match status" value="1"/>
</dbReference>
<dbReference type="OrthoDB" id="630536at2759"/>
<accession>A0A843WVV1</accession>
<reference evidence="2" key="1">
    <citation type="submission" date="2017-07" db="EMBL/GenBank/DDBJ databases">
        <title>Taro Niue Genome Assembly and Annotation.</title>
        <authorList>
            <person name="Atibalentja N."/>
            <person name="Keating K."/>
            <person name="Fields C.J."/>
        </authorList>
    </citation>
    <scope>NUCLEOTIDE SEQUENCE</scope>
    <source>
        <strain evidence="2">Niue_2</strain>
        <tissue evidence="2">Leaf</tissue>
    </source>
</reference>
<dbReference type="InterPro" id="IPR032675">
    <property type="entry name" value="LRR_dom_sf"/>
</dbReference>
<protein>
    <recommendedName>
        <fullName evidence="1">R13L1/DRL21-like LRR repeat region domain-containing protein</fullName>
    </recommendedName>
</protein>
<organism evidence="2 3">
    <name type="scientific">Colocasia esculenta</name>
    <name type="common">Wild taro</name>
    <name type="synonym">Arum esculentum</name>
    <dbReference type="NCBI Taxonomy" id="4460"/>
    <lineage>
        <taxon>Eukaryota</taxon>
        <taxon>Viridiplantae</taxon>
        <taxon>Streptophyta</taxon>
        <taxon>Embryophyta</taxon>
        <taxon>Tracheophyta</taxon>
        <taxon>Spermatophyta</taxon>
        <taxon>Magnoliopsida</taxon>
        <taxon>Liliopsida</taxon>
        <taxon>Araceae</taxon>
        <taxon>Aroideae</taxon>
        <taxon>Colocasieae</taxon>
        <taxon>Colocasia</taxon>
    </lineage>
</organism>
<dbReference type="AlphaFoldDB" id="A0A843WVV1"/>
<dbReference type="Proteomes" id="UP000652761">
    <property type="component" value="Unassembled WGS sequence"/>
</dbReference>
<dbReference type="Pfam" id="PF25019">
    <property type="entry name" value="LRR_R13L1-DRL21"/>
    <property type="match status" value="1"/>
</dbReference>
<name>A0A843WVV1_COLES</name>
<dbReference type="EMBL" id="NMUH01004020">
    <property type="protein sequence ID" value="MQM08054.1"/>
    <property type="molecule type" value="Genomic_DNA"/>
</dbReference>
<evidence type="ECO:0000259" key="1">
    <source>
        <dbReference type="Pfam" id="PF25019"/>
    </source>
</evidence>
<dbReference type="Gene3D" id="3.80.10.10">
    <property type="entry name" value="Ribonuclease Inhibitor"/>
    <property type="match status" value="2"/>
</dbReference>
<dbReference type="PANTHER" id="PTHR47186:SF24">
    <property type="entry name" value="DISEASE RESISTANCE RPP13-LIKE PROTEIN 1"/>
    <property type="match status" value="1"/>
</dbReference>
<dbReference type="InterPro" id="IPR056789">
    <property type="entry name" value="LRR_R13L1-DRL21"/>
</dbReference>